<reference evidence="1" key="1">
    <citation type="journal article" date="2022" name="Plant J.">
        <title>Strategies of tolerance reflected in two North American maple genomes.</title>
        <authorList>
            <person name="McEvoy S.L."/>
            <person name="Sezen U.U."/>
            <person name="Trouern-Trend A."/>
            <person name="McMahon S.M."/>
            <person name="Schaberg P.G."/>
            <person name="Yang J."/>
            <person name="Wegrzyn J.L."/>
            <person name="Swenson N.G."/>
        </authorList>
    </citation>
    <scope>NUCLEOTIDE SEQUENCE</scope>
    <source>
        <strain evidence="1">91603</strain>
    </source>
</reference>
<dbReference type="Proteomes" id="UP001064489">
    <property type="component" value="Chromosome 12"/>
</dbReference>
<dbReference type="EMBL" id="JAJSOW010000107">
    <property type="protein sequence ID" value="KAI9156487.1"/>
    <property type="molecule type" value="Genomic_DNA"/>
</dbReference>
<dbReference type="AlphaFoldDB" id="A0AAD5I9H5"/>
<comment type="caution">
    <text evidence="1">The sequence shown here is derived from an EMBL/GenBank/DDBJ whole genome shotgun (WGS) entry which is preliminary data.</text>
</comment>
<accession>A0AAD5I9H5</accession>
<organism evidence="1 2">
    <name type="scientific">Acer negundo</name>
    <name type="common">Box elder</name>
    <dbReference type="NCBI Taxonomy" id="4023"/>
    <lineage>
        <taxon>Eukaryota</taxon>
        <taxon>Viridiplantae</taxon>
        <taxon>Streptophyta</taxon>
        <taxon>Embryophyta</taxon>
        <taxon>Tracheophyta</taxon>
        <taxon>Spermatophyta</taxon>
        <taxon>Magnoliopsida</taxon>
        <taxon>eudicotyledons</taxon>
        <taxon>Gunneridae</taxon>
        <taxon>Pentapetalae</taxon>
        <taxon>rosids</taxon>
        <taxon>malvids</taxon>
        <taxon>Sapindales</taxon>
        <taxon>Sapindaceae</taxon>
        <taxon>Hippocastanoideae</taxon>
        <taxon>Acereae</taxon>
        <taxon>Acer</taxon>
    </lineage>
</organism>
<sequence>MLTSAALISGAMFKTLKLKFKLDNFTLGFEGFEKSFCVLEFHSTTKSALCKYKQLGSEFLVLRWPGFQDLVALVLKRRMW</sequence>
<protein>
    <submittedName>
        <fullName evidence="1">Uncharacterized protein</fullName>
    </submittedName>
</protein>
<evidence type="ECO:0000313" key="1">
    <source>
        <dbReference type="EMBL" id="KAI9156487.1"/>
    </source>
</evidence>
<evidence type="ECO:0000313" key="2">
    <source>
        <dbReference type="Proteomes" id="UP001064489"/>
    </source>
</evidence>
<name>A0AAD5I9H5_ACENE</name>
<reference evidence="1" key="2">
    <citation type="submission" date="2023-02" db="EMBL/GenBank/DDBJ databases">
        <authorList>
            <person name="Swenson N.G."/>
            <person name="Wegrzyn J.L."/>
            <person name="Mcevoy S.L."/>
        </authorList>
    </citation>
    <scope>NUCLEOTIDE SEQUENCE</scope>
    <source>
        <strain evidence="1">91603</strain>
        <tissue evidence="1">Leaf</tissue>
    </source>
</reference>
<keyword evidence="2" id="KW-1185">Reference proteome</keyword>
<proteinExistence type="predicted"/>
<gene>
    <name evidence="1" type="ORF">LWI28_007493</name>
</gene>